<dbReference type="Proteomes" id="UP001196136">
    <property type="component" value="Unassembled WGS sequence"/>
</dbReference>
<protein>
    <submittedName>
        <fullName evidence="2">Beta-lactamase family protein</fullName>
    </submittedName>
</protein>
<dbReference type="Gene3D" id="3.40.710.10">
    <property type="entry name" value="DD-peptidase/beta-lactamase superfamily"/>
    <property type="match status" value="1"/>
</dbReference>
<dbReference type="InterPro" id="IPR050491">
    <property type="entry name" value="AmpC-like"/>
</dbReference>
<dbReference type="PANTHER" id="PTHR46825:SF9">
    <property type="entry name" value="BETA-LACTAMASE-RELATED DOMAIN-CONTAINING PROTEIN"/>
    <property type="match status" value="1"/>
</dbReference>
<organism evidence="2 3">
    <name type="scientific">Flagellimonas abyssi</name>
    <dbReference type="NCBI Taxonomy" id="2864871"/>
    <lineage>
        <taxon>Bacteria</taxon>
        <taxon>Pseudomonadati</taxon>
        <taxon>Bacteroidota</taxon>
        <taxon>Flavobacteriia</taxon>
        <taxon>Flavobacteriales</taxon>
        <taxon>Flavobacteriaceae</taxon>
        <taxon>Flagellimonas</taxon>
    </lineage>
</organism>
<dbReference type="SUPFAM" id="SSF56601">
    <property type="entry name" value="beta-lactamase/transpeptidase-like"/>
    <property type="match status" value="1"/>
</dbReference>
<reference evidence="2 3" key="1">
    <citation type="submission" date="2021-08" db="EMBL/GenBank/DDBJ databases">
        <title>Muricauda profundi sp. nov., a marine bacterium isolated from deep seawater of the Mariana Trench.</title>
        <authorList>
            <person name="Wei Y."/>
        </authorList>
    </citation>
    <scope>NUCLEOTIDE SEQUENCE [LARGE SCALE GENOMIC DNA]</scope>
    <source>
        <strain evidence="2 3">W52</strain>
    </source>
</reference>
<dbReference type="PANTHER" id="PTHR46825">
    <property type="entry name" value="D-ALANYL-D-ALANINE-CARBOXYPEPTIDASE/ENDOPEPTIDASE AMPH"/>
    <property type="match status" value="1"/>
</dbReference>
<dbReference type="RefSeq" id="WP_220112904.1">
    <property type="nucleotide sequence ID" value="NZ_JAHZSV010000005.1"/>
</dbReference>
<keyword evidence="3" id="KW-1185">Reference proteome</keyword>
<name>A0ABS7ENW2_9FLAO</name>
<dbReference type="InterPro" id="IPR012338">
    <property type="entry name" value="Beta-lactam/transpept-like"/>
</dbReference>
<gene>
    <name evidence="2" type="ORF">K1F36_05495</name>
</gene>
<sequence>MNLRFLIALFFSIIINHTTSSQNNQNQTIELFLQKEYPEDGPGAVILIAKNNNVIFKQAFGLSDIKKRKPLTTDMIFQIGSMTKQFTSAAILQLIASGKVSLEDPIQKYVEYFPVKEYPITIHHLLSQTSGIPEFFDIDEEEMYLLSQEHTPKQLIDYYKNEPLVFEPGTKFQYSNSNYPLLGVVIEKVSGVSLKEYMKANIFEPLEMSSSSLWYNDEMQKKRIAKGYRSYKGSLMPSPAIVGSVPYAAGAIVSTVDDLLKWNMELKNKSMLTDFVVEHLITEKLTKQGSGTGYGYGFFIKNLLGNKTIQHGGNLYGFTSYGLYIPDENLFVCILANKSMERTEEVANYLASVVLGNPLDIQDKNQIQYNIYQEFFGTYQLKGASKLIEIFMVDDVLVLDFPGAKGTGTVLTMTGMDKMESKAAKAKFQFSRNQEGEVIGFTADQNGITEWEKIK</sequence>
<evidence type="ECO:0000259" key="1">
    <source>
        <dbReference type="Pfam" id="PF00144"/>
    </source>
</evidence>
<feature type="domain" description="Beta-lactamase-related" evidence="1">
    <location>
        <begin position="40"/>
        <end position="349"/>
    </location>
</feature>
<accession>A0ABS7ENW2</accession>
<evidence type="ECO:0000313" key="2">
    <source>
        <dbReference type="EMBL" id="MBW8199272.1"/>
    </source>
</evidence>
<proteinExistence type="predicted"/>
<dbReference type="EMBL" id="JAHZSV010000005">
    <property type="protein sequence ID" value="MBW8199272.1"/>
    <property type="molecule type" value="Genomic_DNA"/>
</dbReference>
<dbReference type="InterPro" id="IPR001466">
    <property type="entry name" value="Beta-lactam-related"/>
</dbReference>
<dbReference type="Pfam" id="PF00144">
    <property type="entry name" value="Beta-lactamase"/>
    <property type="match status" value="1"/>
</dbReference>
<evidence type="ECO:0000313" key="3">
    <source>
        <dbReference type="Proteomes" id="UP001196136"/>
    </source>
</evidence>
<comment type="caution">
    <text evidence="2">The sequence shown here is derived from an EMBL/GenBank/DDBJ whole genome shotgun (WGS) entry which is preliminary data.</text>
</comment>